<protein>
    <submittedName>
        <fullName evidence="2">tRNA (Adenosine(37)-N6)-threonylcarbamoyltransferase complex dimerization subunit type 1 TsaB</fullName>
    </submittedName>
</protein>
<keyword evidence="2" id="KW-0808">Transferase</keyword>
<dbReference type="NCBIfam" id="TIGR03725">
    <property type="entry name" value="T6A_YeaZ"/>
    <property type="match status" value="1"/>
</dbReference>
<evidence type="ECO:0000313" key="2">
    <source>
        <dbReference type="EMBL" id="TSJ63559.1"/>
    </source>
</evidence>
<dbReference type="CDD" id="cd24032">
    <property type="entry name" value="ASKHA_NBD_TsaB"/>
    <property type="match status" value="1"/>
</dbReference>
<dbReference type="InterPro" id="IPR022496">
    <property type="entry name" value="T6A_TsaB"/>
</dbReference>
<dbReference type="Gene3D" id="3.30.420.40">
    <property type="match status" value="2"/>
</dbReference>
<feature type="domain" description="Gcp-like" evidence="1">
    <location>
        <begin position="31"/>
        <end position="152"/>
    </location>
</feature>
<accession>A0A556PGN8</accession>
<name>A0A556PGN8_9BACI</name>
<dbReference type="Proteomes" id="UP000316425">
    <property type="component" value="Unassembled WGS sequence"/>
</dbReference>
<dbReference type="GO" id="GO:0002949">
    <property type="term" value="P:tRNA threonylcarbamoyladenosine modification"/>
    <property type="evidence" value="ECO:0007669"/>
    <property type="project" value="InterPro"/>
</dbReference>
<dbReference type="Pfam" id="PF00814">
    <property type="entry name" value="TsaD"/>
    <property type="match status" value="1"/>
</dbReference>
<organism evidence="2 3">
    <name type="scientific">Allobacillus salarius</name>
    <dbReference type="NCBI Taxonomy" id="1955272"/>
    <lineage>
        <taxon>Bacteria</taxon>
        <taxon>Bacillati</taxon>
        <taxon>Bacillota</taxon>
        <taxon>Bacilli</taxon>
        <taxon>Bacillales</taxon>
        <taxon>Bacillaceae</taxon>
        <taxon>Allobacillus</taxon>
    </lineage>
</organism>
<dbReference type="GO" id="GO:0016740">
    <property type="term" value="F:transferase activity"/>
    <property type="evidence" value="ECO:0007669"/>
    <property type="project" value="UniProtKB-KW"/>
</dbReference>
<keyword evidence="3" id="KW-1185">Reference proteome</keyword>
<dbReference type="EMBL" id="VMHE01000015">
    <property type="protein sequence ID" value="TSJ63559.1"/>
    <property type="molecule type" value="Genomic_DNA"/>
</dbReference>
<dbReference type="AlphaFoldDB" id="A0A556PGN8"/>
<dbReference type="InterPro" id="IPR043129">
    <property type="entry name" value="ATPase_NBD"/>
</dbReference>
<reference evidence="2 3" key="1">
    <citation type="submission" date="2019-07" db="EMBL/GenBank/DDBJ databases">
        <title>Allobacillus sp. nov. SKP isolated from shrimp paste of Euphausiacea.</title>
        <authorList>
            <person name="Kanchanasin P."/>
            <person name="Tanasupawat S."/>
            <person name="Shi W."/>
            <person name="Wu L."/>
            <person name="Ma J."/>
        </authorList>
    </citation>
    <scope>NUCLEOTIDE SEQUENCE [LARGE SCALE GENOMIC DNA]</scope>
    <source>
        <strain evidence="2 3">SKP4-8</strain>
    </source>
</reference>
<evidence type="ECO:0000313" key="3">
    <source>
        <dbReference type="Proteomes" id="UP000316425"/>
    </source>
</evidence>
<dbReference type="GO" id="GO:0005829">
    <property type="term" value="C:cytosol"/>
    <property type="evidence" value="ECO:0007669"/>
    <property type="project" value="TreeGrafter"/>
</dbReference>
<dbReference type="InterPro" id="IPR000905">
    <property type="entry name" value="Gcp-like_dom"/>
</dbReference>
<dbReference type="SUPFAM" id="SSF53067">
    <property type="entry name" value="Actin-like ATPase domain"/>
    <property type="match status" value="2"/>
</dbReference>
<dbReference type="OrthoDB" id="9784166at2"/>
<evidence type="ECO:0000259" key="1">
    <source>
        <dbReference type="Pfam" id="PF00814"/>
    </source>
</evidence>
<dbReference type="PANTHER" id="PTHR11735">
    <property type="entry name" value="TRNA N6-ADENOSINE THREONYLCARBAMOYLTRANSFERASE"/>
    <property type="match status" value="1"/>
</dbReference>
<comment type="caution">
    <text evidence="2">The sequence shown here is derived from an EMBL/GenBank/DDBJ whole genome shotgun (WGS) entry which is preliminary data.</text>
</comment>
<gene>
    <name evidence="2" type="primary">tsaB</name>
    <name evidence="2" type="ORF">FPQ13_08835</name>
</gene>
<sequence>MNILAIDTSNRPMSVALYHNETPLIEHTLNSKRNHSVQLMPAIDYIMKEVNIQPKDLSKIIVANGPGSYTGLRIGVTTAKTLAWTLNIPLVTVSSLELVAANLIYSSGLICSFFDARRGNVFTGLYRAQEGRLTEELPDQNIAMEEWLDRLNDFGEPITMVSPTEHTFSDMVYEILGKRAKWVTGHLSFPQAGQLVLLGKDREPVDIHTTSPQYHRLVEAEVKWLEKNAQNK</sequence>
<dbReference type="RefSeq" id="WP_144088978.1">
    <property type="nucleotide sequence ID" value="NZ_VMHE01000015.1"/>
</dbReference>
<proteinExistence type="predicted"/>
<dbReference type="PANTHER" id="PTHR11735:SF11">
    <property type="entry name" value="TRNA THREONYLCARBAMOYLADENOSINE BIOSYNTHESIS PROTEIN TSAB"/>
    <property type="match status" value="1"/>
</dbReference>